<evidence type="ECO:0000256" key="1">
    <source>
        <dbReference type="SAM" id="Coils"/>
    </source>
</evidence>
<dbReference type="KEGG" id="tsu:Tresu_0481"/>
<dbReference type="RefSeq" id="WP_013700738.1">
    <property type="nucleotide sequence ID" value="NC_015385.1"/>
</dbReference>
<dbReference type="Proteomes" id="UP000006852">
    <property type="component" value="Chromosome"/>
</dbReference>
<evidence type="ECO:0000313" key="2">
    <source>
        <dbReference type="EMBL" id="AEB13431.1"/>
    </source>
</evidence>
<dbReference type="HOGENOM" id="CLU_1170249_0_0_12"/>
<feature type="coiled-coil region" evidence="1">
    <location>
        <begin position="61"/>
        <end position="91"/>
    </location>
</feature>
<reference evidence="3" key="2">
    <citation type="submission" date="2011-04" db="EMBL/GenBank/DDBJ databases">
        <title>The complete genome of chromosome of Treponema succinifaciens DSM 2489.</title>
        <authorList>
            <person name="Lucas S."/>
            <person name="Copeland A."/>
            <person name="Lapidus A."/>
            <person name="Bruce D."/>
            <person name="Goodwin L."/>
            <person name="Pitluck S."/>
            <person name="Peters L."/>
            <person name="Kyrpides N."/>
            <person name="Mavromatis K."/>
            <person name="Ivanova N."/>
            <person name="Ovchinnikova G."/>
            <person name="Teshima H."/>
            <person name="Detter J.C."/>
            <person name="Tapia R."/>
            <person name="Han C."/>
            <person name="Land M."/>
            <person name="Hauser L."/>
            <person name="Markowitz V."/>
            <person name="Cheng J.-F."/>
            <person name="Hugenholtz P."/>
            <person name="Woyke T."/>
            <person name="Wu D."/>
            <person name="Gronow S."/>
            <person name="Wellnitz S."/>
            <person name="Brambilla E."/>
            <person name="Klenk H.-P."/>
            <person name="Eisen J.A."/>
        </authorList>
    </citation>
    <scope>NUCLEOTIDE SEQUENCE [LARGE SCALE GENOMIC DNA]</scope>
    <source>
        <strain evidence="3">ATCC 33096 / DSM 2489 / 6091</strain>
    </source>
</reference>
<organism evidence="2 3">
    <name type="scientific">Treponema succinifaciens (strain ATCC 33096 / DSM 2489 / 6091)</name>
    <dbReference type="NCBI Taxonomy" id="869209"/>
    <lineage>
        <taxon>Bacteria</taxon>
        <taxon>Pseudomonadati</taxon>
        <taxon>Spirochaetota</taxon>
        <taxon>Spirochaetia</taxon>
        <taxon>Spirochaetales</taxon>
        <taxon>Treponemataceae</taxon>
        <taxon>Treponema</taxon>
    </lineage>
</organism>
<keyword evidence="3" id="KW-1185">Reference proteome</keyword>
<evidence type="ECO:0000313" key="3">
    <source>
        <dbReference type="Proteomes" id="UP000006852"/>
    </source>
</evidence>
<reference evidence="2 3" key="1">
    <citation type="journal article" date="2011" name="Stand. Genomic Sci.">
        <title>Complete genome sequence of Treponema succinifaciens type strain (6091).</title>
        <authorList>
            <person name="Han C."/>
            <person name="Gronow S."/>
            <person name="Teshima H."/>
            <person name="Lapidus A."/>
            <person name="Nolan M."/>
            <person name="Lucas S."/>
            <person name="Hammon N."/>
            <person name="Deshpande S."/>
            <person name="Cheng J.F."/>
            <person name="Zeytun A."/>
            <person name="Tapia R."/>
            <person name="Goodwin L."/>
            <person name="Pitluck S."/>
            <person name="Liolios K."/>
            <person name="Pagani I."/>
            <person name="Ivanova N."/>
            <person name="Mavromatis K."/>
            <person name="Mikhailova N."/>
            <person name="Huntemann M."/>
            <person name="Pati A."/>
            <person name="Chen A."/>
            <person name="Palaniappan K."/>
            <person name="Land M."/>
            <person name="Hauser L."/>
            <person name="Brambilla E.M."/>
            <person name="Rohde M."/>
            <person name="Goker M."/>
            <person name="Woyke T."/>
            <person name="Bristow J."/>
            <person name="Eisen J.A."/>
            <person name="Markowitz V."/>
            <person name="Hugenholtz P."/>
            <person name="Kyrpides N.C."/>
            <person name="Klenk H.P."/>
            <person name="Detter J.C."/>
        </authorList>
    </citation>
    <scope>NUCLEOTIDE SEQUENCE [LARGE SCALE GENOMIC DNA]</scope>
    <source>
        <strain evidence="3">ATCC 33096 / DSM 2489 / 6091</strain>
    </source>
</reference>
<name>F2NXW1_TRES6</name>
<protein>
    <submittedName>
        <fullName evidence="2">Uncharacterized protein</fullName>
    </submittedName>
</protein>
<accession>F2NXW1</accession>
<dbReference type="OrthoDB" id="10010844at2"/>
<dbReference type="AlphaFoldDB" id="F2NXW1"/>
<dbReference type="EMBL" id="CP002631">
    <property type="protein sequence ID" value="AEB13431.1"/>
    <property type="molecule type" value="Genomic_DNA"/>
</dbReference>
<dbReference type="eggNOG" id="ENOG5031DZS">
    <property type="taxonomic scope" value="Bacteria"/>
</dbReference>
<keyword evidence="1" id="KW-0175">Coiled coil</keyword>
<gene>
    <name evidence="2" type="ordered locus">Tresu_0481</name>
</gene>
<dbReference type="GeneID" id="302997693"/>
<proteinExistence type="predicted"/>
<sequence>MEFLTLVVGSLLLPLLLSPLIVPAVTTSQVIPSEEETKIEKEAETTTTITEDNGLTTTYTLEEYEKKAAEYEEMRRKEQEKQKKRDEFYQKYGSKYFLEPSSDKVYPKLNGKDPAITRSSFLDDDPYSYSQDVYYKYKRYNHYGYAMWLGKVLQWIDENIVLYDFSAHDALFDDVPYLPSQGSHLGMVIIDRSIDANPFHRNDVFYQYIGVYDYTTVSGRYNVVPVFKIVYPLDIDY</sequence>